<accession>A0A8S0X091</accession>
<evidence type="ECO:0000313" key="1">
    <source>
        <dbReference type="EMBL" id="CAA7602451.1"/>
    </source>
</evidence>
<reference evidence="2" key="1">
    <citation type="submission" date="2014-11" db="EMBL/GenBank/DDBJ databases">
        <authorList>
            <person name="Hornung B.V."/>
        </authorList>
    </citation>
    <scope>NUCLEOTIDE SEQUENCE</scope>
    <source>
        <strain evidence="2">INE</strain>
    </source>
</reference>
<protein>
    <recommendedName>
        <fullName evidence="4">Terminase small subunit</fullName>
    </recommendedName>
</protein>
<organism evidence="1">
    <name type="scientific">Acididesulfobacillus acetoxydans</name>
    <dbReference type="NCBI Taxonomy" id="1561005"/>
    <lineage>
        <taxon>Bacteria</taxon>
        <taxon>Bacillati</taxon>
        <taxon>Bacillota</taxon>
        <taxon>Clostridia</taxon>
        <taxon>Eubacteriales</taxon>
        <taxon>Peptococcaceae</taxon>
        <taxon>Acididesulfobacillus</taxon>
    </lineage>
</organism>
<dbReference type="RefSeq" id="WP_240985817.1">
    <property type="nucleotide sequence ID" value="NZ_CDGJ01000005.1"/>
</dbReference>
<evidence type="ECO:0000313" key="2">
    <source>
        <dbReference type="EMBL" id="CEJ05906.1"/>
    </source>
</evidence>
<reference evidence="1" key="2">
    <citation type="submission" date="2020-01" db="EMBL/GenBank/DDBJ databases">
        <authorList>
            <person name="Hornung B."/>
        </authorList>
    </citation>
    <scope>NUCLEOTIDE SEQUENCE</scope>
    <source>
        <strain evidence="1">PacBioINE</strain>
    </source>
</reference>
<sequence length="161" mass="18115">MTTKLELTDVGRRLKRQQFLQVYSECGNITQAALVAGVGRSTHYEWMAEDPEYAKQFAEAEEKAIDALEKEARRRALTGVEKPVFYQGKQCGVVQEFSDTLLIFLLKGAKPEKYQDRVRNDISVAQRVTQPVAGEYQTLRQLRDAQAQKAAGGNGEETESE</sequence>
<keyword evidence="3" id="KW-1185">Reference proteome</keyword>
<dbReference type="EMBL" id="CDGJ01000005">
    <property type="protein sequence ID" value="CEJ05906.1"/>
    <property type="molecule type" value="Genomic_DNA"/>
</dbReference>
<dbReference type="EMBL" id="LR746496">
    <property type="protein sequence ID" value="CAA7602451.1"/>
    <property type="molecule type" value="Genomic_DNA"/>
</dbReference>
<dbReference type="Proteomes" id="UP001071230">
    <property type="component" value="Unassembled WGS sequence"/>
</dbReference>
<proteinExistence type="predicted"/>
<dbReference type="Gene3D" id="1.10.10.60">
    <property type="entry name" value="Homeodomain-like"/>
    <property type="match status" value="1"/>
</dbReference>
<dbReference type="KEGG" id="aacx:DEACI_3125"/>
<dbReference type="AlphaFoldDB" id="A0A8S0X091"/>
<gene>
    <name evidence="2" type="ORF">DEACI_0326</name>
    <name evidence="1" type="ORF">DEACI_3125</name>
</gene>
<evidence type="ECO:0000313" key="3">
    <source>
        <dbReference type="Proteomes" id="UP001071230"/>
    </source>
</evidence>
<dbReference type="Proteomes" id="UP000836597">
    <property type="component" value="Chromosome"/>
</dbReference>
<evidence type="ECO:0008006" key="4">
    <source>
        <dbReference type="Google" id="ProtNLM"/>
    </source>
</evidence>
<name>A0A8S0X091_9FIRM</name>